<dbReference type="Proteomes" id="UP000188342">
    <property type="component" value="Unassembled WGS sequence"/>
</dbReference>
<dbReference type="SUPFAM" id="SSF55154">
    <property type="entry name" value="CYTH-like phosphatases"/>
    <property type="match status" value="1"/>
</dbReference>
<reference evidence="2 3" key="1">
    <citation type="submission" date="2017-02" db="EMBL/GenBank/DDBJ databases">
        <authorList>
            <person name="Peterson S.W."/>
        </authorList>
    </citation>
    <scope>NUCLEOTIDE SEQUENCE [LARGE SCALE GENOMIC DNA]</scope>
    <source>
        <strain evidence="2 3">LSP_Lj1</strain>
    </source>
</reference>
<dbReference type="InterPro" id="IPR033469">
    <property type="entry name" value="CYTH-like_dom_sf"/>
</dbReference>
<proteinExistence type="predicted"/>
<feature type="region of interest" description="Disordered" evidence="1">
    <location>
        <begin position="451"/>
        <end position="473"/>
    </location>
</feature>
<accession>A0A1R4ID38</accession>
<organism evidence="2 3">
    <name type="scientific">Luteococcus japonicus LSP_Lj1</name>
    <dbReference type="NCBI Taxonomy" id="1255658"/>
    <lineage>
        <taxon>Bacteria</taxon>
        <taxon>Bacillati</taxon>
        <taxon>Actinomycetota</taxon>
        <taxon>Actinomycetes</taxon>
        <taxon>Propionibacteriales</taxon>
        <taxon>Propionibacteriaceae</taxon>
        <taxon>Luteococcus</taxon>
    </lineage>
</organism>
<dbReference type="EMBL" id="FUKQ01000006">
    <property type="protein sequence ID" value="SJN17193.1"/>
    <property type="molecule type" value="Genomic_DNA"/>
</dbReference>
<dbReference type="STRING" id="1255658.FM114_00865"/>
<evidence type="ECO:0000256" key="1">
    <source>
        <dbReference type="SAM" id="MobiDB-lite"/>
    </source>
</evidence>
<name>A0A1R4ID38_9ACTN</name>
<protein>
    <recommendedName>
        <fullName evidence="4">CHAD domain-containing protein</fullName>
    </recommendedName>
</protein>
<evidence type="ECO:0008006" key="4">
    <source>
        <dbReference type="Google" id="ProtNLM"/>
    </source>
</evidence>
<dbReference type="AlphaFoldDB" id="A0A1R4ID38"/>
<feature type="compositionally biased region" description="Basic and acidic residues" evidence="1">
    <location>
        <begin position="456"/>
        <end position="466"/>
    </location>
</feature>
<sequence length="473" mass="53303">MAKKQRSLRFEMPFAMTDPVLVNPEVGITHASRRGSKHSFTTDTTLLDSPDHRLLRAGIVLAHRVTNGLGEWYLDAPGWGPWLPSDRAEPLGAAGDLSEEFASLVRPFRRSAALGPVAAISNRRVEWNLLGNDGVTLARVRDEQLELRRGGLVTARFREITVLPRQEMARPQIDHVVEALLASGGAQVERFPVLVERIGAPATGLTDFRGPFTRGDDMSLEGFVSWLFARRLDAVMRADLTLRSGQSDDMDLLRHELAEYRGEVRSLAFALEPAWRELLEHELDLVLNGLASRTVHQLGDEYFDVLDSLVMGARAPKLGNLSQQRALTVLRQQATSVASILFDRARSLTMTSHEDRWQGTLAAAQQMTTLAHTNRVLFGKQAKRLEESLGEVVEQLRLAQMPPGVGEPSVDLEWDPVTAFQEGRRYERRRQECTTARRAFIEQWSEHERRMRKVQQKAEKLADERRRGKGSKR</sequence>
<evidence type="ECO:0000313" key="3">
    <source>
        <dbReference type="Proteomes" id="UP000188342"/>
    </source>
</evidence>
<evidence type="ECO:0000313" key="2">
    <source>
        <dbReference type="EMBL" id="SJN17193.1"/>
    </source>
</evidence>
<keyword evidence="3" id="KW-1185">Reference proteome</keyword>
<dbReference type="OrthoDB" id="3726668at2"/>
<dbReference type="RefSeq" id="WP_094763315.1">
    <property type="nucleotide sequence ID" value="NZ_FUKQ01000006.1"/>
</dbReference>
<gene>
    <name evidence="2" type="ORF">FM114_00865</name>
</gene>